<accession>A0A2A4B588</accession>
<keyword evidence="10" id="KW-1185">Reference proteome</keyword>
<keyword evidence="6" id="KW-0732">Signal</keyword>
<dbReference type="Pfam" id="PF07715">
    <property type="entry name" value="Plug"/>
    <property type="match status" value="1"/>
</dbReference>
<feature type="domain" description="TonB-dependent receptor-like beta-barrel" evidence="7">
    <location>
        <begin position="420"/>
        <end position="897"/>
    </location>
</feature>
<feature type="region of interest" description="Disordered" evidence="5">
    <location>
        <begin position="26"/>
        <end position="58"/>
    </location>
</feature>
<dbReference type="PANTHER" id="PTHR40980">
    <property type="entry name" value="PLUG DOMAIN-CONTAINING PROTEIN"/>
    <property type="match status" value="1"/>
</dbReference>
<feature type="compositionally biased region" description="Pro residues" evidence="5">
    <location>
        <begin position="667"/>
        <end position="681"/>
    </location>
</feature>
<feature type="chain" id="PRO_5012810860" evidence="6">
    <location>
        <begin position="26"/>
        <end position="934"/>
    </location>
</feature>
<evidence type="ECO:0000259" key="7">
    <source>
        <dbReference type="Pfam" id="PF00593"/>
    </source>
</evidence>
<comment type="similarity">
    <text evidence="4">Belongs to the TonB-dependent receptor family.</text>
</comment>
<reference evidence="9 10" key="1">
    <citation type="submission" date="2017-09" db="EMBL/GenBank/DDBJ databases">
        <title>Sphingomonas spermidinifaciens 9NM-10, whole genome shotgun sequence.</title>
        <authorList>
            <person name="Feng G."/>
            <person name="Zhu H."/>
        </authorList>
    </citation>
    <scope>NUCLEOTIDE SEQUENCE [LARGE SCALE GENOMIC DNA]</scope>
    <source>
        <strain evidence="9 10">9NM-10</strain>
    </source>
</reference>
<dbReference type="InterPro" id="IPR036942">
    <property type="entry name" value="Beta-barrel_TonB_sf"/>
</dbReference>
<dbReference type="NCBIfam" id="TIGR01782">
    <property type="entry name" value="TonB-Xanth-Caul"/>
    <property type="match status" value="1"/>
</dbReference>
<evidence type="ECO:0000256" key="2">
    <source>
        <dbReference type="ARBA" id="ARBA00023136"/>
    </source>
</evidence>
<proteinExistence type="inferred from homology"/>
<dbReference type="OrthoDB" id="5476657at2"/>
<sequence length="934" mass="101175">MNAKTFLLGSASLLIAIGTAAPALAQSGAQETPKPETASDQTANPATPGPSTQEGAAEDGEIVVTGLRRSLESAQAVKRNSDGIVDAIVAEDIGKLPDTFASAALARVTGVQVTRGGGEAAGVQVRGLPDISTTYNGREIFTAEGRFVQIQDFPAGTVAALEVYKSGTANLIEGGIGGQINVRGRRPFDFNGFELSGSLNGVSWEQSGELSWNGNLLVSNRWDTGIGEMGLLVNASYVGINFLDATREQSLVIGTTSEANAPGNANVRFPDAQGLFYGYGDRFRPSANAAFQWKPTPELEIYVDGLFQGYRGSDENRFLFFPIFGGPDFQLTNVTTRPGTNIMQSATVTGANAPDGYYGSAEGKTDTYQIGGGLTWKKGGLQLSADVAYTDSKYTFDLVNIDHAFASSPVRDVVFEVEGNDGGPSLSFRDFDVTDPNNFLSRGFFQENLVVTGKDIQARADAQYDFDSGFIKRIQAGVRFNDRDATRDRGSAYIFNLPAGIPLTALPVSIESTRPGFDYNRAWPLRTFAAIPSESIRDNLAELRAFYGAPEGQPAFNPTENFVANEKSYAAYAQVKYGFDISSNITLDGLIGLRAVKTETTISGFVQDNSGATPTFSPITAENDYTDYLPNASARFGIGSEVQLRLNYTQTRTRPNFFDLNPTLTVGPPPTIDPNNPPNPNDPNSNLRFISGGNPNLRPLTSDNYDISLEWYFSRSGSLTGALFRRDANGFISRIQLAPVDVGYGPSRLDLPENTGQTRFQGAEIGFTSFLDFEGIPEWARGFGIQANATYIDSKGDLSSTLASAPNIAGQQVRFNGVSEWAGNLVGLYEKPFFSARLAYNYRSDFVQFYSQEALDVGPDGSPRTRGVVEKGRGQLDFSTTVTPVPNVTFAFDVVNVLGNPLRRYREFNDAGDEYARQILYLERTYSVGVRFRF</sequence>
<dbReference type="GO" id="GO:0009279">
    <property type="term" value="C:cell outer membrane"/>
    <property type="evidence" value="ECO:0007669"/>
    <property type="project" value="UniProtKB-SubCell"/>
</dbReference>
<dbReference type="InterPro" id="IPR037066">
    <property type="entry name" value="Plug_dom_sf"/>
</dbReference>
<feature type="signal peptide" evidence="6">
    <location>
        <begin position="1"/>
        <end position="25"/>
    </location>
</feature>
<keyword evidence="4" id="KW-0798">TonB box</keyword>
<comment type="subcellular location">
    <subcellularLocation>
        <location evidence="1 4">Cell outer membrane</location>
    </subcellularLocation>
</comment>
<evidence type="ECO:0000256" key="6">
    <source>
        <dbReference type="SAM" id="SignalP"/>
    </source>
</evidence>
<dbReference type="EMBL" id="NWMW01000001">
    <property type="protein sequence ID" value="PCD03115.1"/>
    <property type="molecule type" value="Genomic_DNA"/>
</dbReference>
<dbReference type="RefSeq" id="WP_096341514.1">
    <property type="nucleotide sequence ID" value="NZ_NWMW01000001.1"/>
</dbReference>
<comment type="caution">
    <text evidence="9">The sequence shown here is derived from an EMBL/GenBank/DDBJ whole genome shotgun (WGS) entry which is preliminary data.</text>
</comment>
<keyword evidence="9" id="KW-0675">Receptor</keyword>
<evidence type="ECO:0000259" key="8">
    <source>
        <dbReference type="Pfam" id="PF07715"/>
    </source>
</evidence>
<name>A0A2A4B588_9SPHN</name>
<dbReference type="Gene3D" id="2.170.130.10">
    <property type="entry name" value="TonB-dependent receptor, plug domain"/>
    <property type="match status" value="1"/>
</dbReference>
<evidence type="ECO:0000256" key="1">
    <source>
        <dbReference type="ARBA" id="ARBA00004442"/>
    </source>
</evidence>
<evidence type="ECO:0000313" key="9">
    <source>
        <dbReference type="EMBL" id="PCD03115.1"/>
    </source>
</evidence>
<keyword evidence="2 4" id="KW-0472">Membrane</keyword>
<evidence type="ECO:0000256" key="4">
    <source>
        <dbReference type="RuleBase" id="RU003357"/>
    </source>
</evidence>
<keyword evidence="3" id="KW-0998">Cell outer membrane</keyword>
<feature type="domain" description="TonB-dependent receptor plug" evidence="8">
    <location>
        <begin position="78"/>
        <end position="178"/>
    </location>
</feature>
<dbReference type="InterPro" id="IPR010104">
    <property type="entry name" value="TonB_rcpt_bac"/>
</dbReference>
<protein>
    <submittedName>
        <fullName evidence="9">TonB-dependent receptor</fullName>
    </submittedName>
</protein>
<gene>
    <name evidence="9" type="ORF">COC42_01455</name>
</gene>
<evidence type="ECO:0000256" key="5">
    <source>
        <dbReference type="SAM" id="MobiDB-lite"/>
    </source>
</evidence>
<evidence type="ECO:0000256" key="3">
    <source>
        <dbReference type="ARBA" id="ARBA00023237"/>
    </source>
</evidence>
<dbReference type="Proteomes" id="UP000218366">
    <property type="component" value="Unassembled WGS sequence"/>
</dbReference>
<organism evidence="9 10">
    <name type="scientific">Sphingomonas spermidinifaciens</name>
    <dbReference type="NCBI Taxonomy" id="1141889"/>
    <lineage>
        <taxon>Bacteria</taxon>
        <taxon>Pseudomonadati</taxon>
        <taxon>Pseudomonadota</taxon>
        <taxon>Alphaproteobacteria</taxon>
        <taxon>Sphingomonadales</taxon>
        <taxon>Sphingomonadaceae</taxon>
        <taxon>Sphingomonas</taxon>
    </lineage>
</organism>
<dbReference type="InterPro" id="IPR012910">
    <property type="entry name" value="Plug_dom"/>
</dbReference>
<evidence type="ECO:0000313" key="10">
    <source>
        <dbReference type="Proteomes" id="UP000218366"/>
    </source>
</evidence>
<dbReference type="Pfam" id="PF00593">
    <property type="entry name" value="TonB_dep_Rec_b-barrel"/>
    <property type="match status" value="1"/>
</dbReference>
<dbReference type="AlphaFoldDB" id="A0A2A4B588"/>
<dbReference type="PANTHER" id="PTHR40980:SF3">
    <property type="entry name" value="TONB-DEPENDENT RECEPTOR-LIKE BETA-BARREL DOMAIN-CONTAINING PROTEIN"/>
    <property type="match status" value="1"/>
</dbReference>
<feature type="compositionally biased region" description="Polar residues" evidence="5">
    <location>
        <begin position="38"/>
        <end position="54"/>
    </location>
</feature>
<dbReference type="InterPro" id="IPR000531">
    <property type="entry name" value="Beta-barrel_TonB"/>
</dbReference>
<dbReference type="SUPFAM" id="SSF56935">
    <property type="entry name" value="Porins"/>
    <property type="match status" value="1"/>
</dbReference>
<dbReference type="Gene3D" id="2.40.170.20">
    <property type="entry name" value="TonB-dependent receptor, beta-barrel domain"/>
    <property type="match status" value="1"/>
</dbReference>
<feature type="region of interest" description="Disordered" evidence="5">
    <location>
        <begin position="657"/>
        <end position="684"/>
    </location>
</feature>